<feature type="compositionally biased region" description="Polar residues" evidence="1">
    <location>
        <begin position="54"/>
        <end position="70"/>
    </location>
</feature>
<feature type="region of interest" description="Disordered" evidence="1">
    <location>
        <begin position="37"/>
        <end position="99"/>
    </location>
</feature>
<dbReference type="Gramene" id="KZM97704">
    <property type="protein sequence ID" value="KZM97704"/>
    <property type="gene ID" value="DCAR_014934"/>
</dbReference>
<feature type="chain" id="PRO_5007868615" evidence="2">
    <location>
        <begin position="22"/>
        <end position="99"/>
    </location>
</feature>
<accession>A0A165WVC6</accession>
<feature type="signal peptide" evidence="2">
    <location>
        <begin position="1"/>
        <end position="21"/>
    </location>
</feature>
<evidence type="ECO:0000256" key="1">
    <source>
        <dbReference type="SAM" id="MobiDB-lite"/>
    </source>
</evidence>
<proteinExistence type="predicted"/>
<dbReference type="AlphaFoldDB" id="A0A165WVC6"/>
<reference evidence="3" key="1">
    <citation type="journal article" date="2016" name="Nat. Genet.">
        <title>A high-quality carrot genome assembly provides new insights into carotenoid accumulation and asterid genome evolution.</title>
        <authorList>
            <person name="Iorizzo M."/>
            <person name="Ellison S."/>
            <person name="Senalik D."/>
            <person name="Zeng P."/>
            <person name="Satapoomin P."/>
            <person name="Huang J."/>
            <person name="Bowman M."/>
            <person name="Iovene M."/>
            <person name="Sanseverino W."/>
            <person name="Cavagnaro P."/>
            <person name="Yildiz M."/>
            <person name="Macko-Podgorni A."/>
            <person name="Moranska E."/>
            <person name="Grzebelus E."/>
            <person name="Grzebelus D."/>
            <person name="Ashrafi H."/>
            <person name="Zheng Z."/>
            <person name="Cheng S."/>
            <person name="Spooner D."/>
            <person name="Van Deynze A."/>
            <person name="Simon P."/>
        </authorList>
    </citation>
    <scope>NUCLEOTIDE SEQUENCE [LARGE SCALE GENOMIC DNA]</scope>
    <source>
        <tissue evidence="3">Leaf</tissue>
    </source>
</reference>
<dbReference type="Proteomes" id="UP000077755">
    <property type="component" value="Chromosome 4"/>
</dbReference>
<evidence type="ECO:0000313" key="5">
    <source>
        <dbReference type="Proteomes" id="UP000077755"/>
    </source>
</evidence>
<keyword evidence="2" id="KW-0732">Signal</keyword>
<keyword evidence="5" id="KW-1185">Reference proteome</keyword>
<sequence>MGLGRLGFIMVLALVITITHTNNINAAEARHVMMPRGLVPPFRPHHDPPGHPPKTSSSGFLAVSTTSYHTLSFKGVPHPPGGPSHGINHDTPGTPPNHS</sequence>
<name>A0A165WVC6_DAUCS</name>
<dbReference type="EMBL" id="CP093346">
    <property type="protein sequence ID" value="WOG96555.1"/>
    <property type="molecule type" value="Genomic_DNA"/>
</dbReference>
<evidence type="ECO:0000313" key="4">
    <source>
        <dbReference type="EMBL" id="WOG96555.1"/>
    </source>
</evidence>
<gene>
    <name evidence="3" type="ORF">DCAR_014934</name>
    <name evidence="4" type="ORF">DCAR_0415891</name>
</gene>
<protein>
    <submittedName>
        <fullName evidence="3">Uncharacterized protein</fullName>
    </submittedName>
</protein>
<dbReference type="EMBL" id="LNRQ01000004">
    <property type="protein sequence ID" value="KZM97704.1"/>
    <property type="molecule type" value="Genomic_DNA"/>
</dbReference>
<organism evidence="3">
    <name type="scientific">Daucus carota subsp. sativus</name>
    <name type="common">Carrot</name>
    <dbReference type="NCBI Taxonomy" id="79200"/>
    <lineage>
        <taxon>Eukaryota</taxon>
        <taxon>Viridiplantae</taxon>
        <taxon>Streptophyta</taxon>
        <taxon>Embryophyta</taxon>
        <taxon>Tracheophyta</taxon>
        <taxon>Spermatophyta</taxon>
        <taxon>Magnoliopsida</taxon>
        <taxon>eudicotyledons</taxon>
        <taxon>Gunneridae</taxon>
        <taxon>Pentapetalae</taxon>
        <taxon>asterids</taxon>
        <taxon>campanulids</taxon>
        <taxon>Apiales</taxon>
        <taxon>Apiaceae</taxon>
        <taxon>Apioideae</taxon>
        <taxon>Scandiceae</taxon>
        <taxon>Daucinae</taxon>
        <taxon>Daucus</taxon>
        <taxon>Daucus sect. Daucus</taxon>
    </lineage>
</organism>
<evidence type="ECO:0000313" key="3">
    <source>
        <dbReference type="EMBL" id="KZM97704.1"/>
    </source>
</evidence>
<evidence type="ECO:0000256" key="2">
    <source>
        <dbReference type="SAM" id="SignalP"/>
    </source>
</evidence>
<reference evidence="4" key="2">
    <citation type="submission" date="2022-03" db="EMBL/GenBank/DDBJ databases">
        <title>Draft title - Genomic analysis of global carrot germplasm unveils the trajectory of domestication and the origin of high carotenoid orange carrot.</title>
        <authorList>
            <person name="Iorizzo M."/>
            <person name="Ellison S."/>
            <person name="Senalik D."/>
            <person name="Macko-Podgorni A."/>
            <person name="Grzebelus D."/>
            <person name="Bostan H."/>
            <person name="Rolling W."/>
            <person name="Curaba J."/>
            <person name="Simon P."/>
        </authorList>
    </citation>
    <scope>NUCLEOTIDE SEQUENCE</scope>
    <source>
        <tissue evidence="4">Leaf</tissue>
    </source>
</reference>